<keyword evidence="3 9" id="KW-0698">rRNA processing</keyword>
<evidence type="ECO:0000256" key="9">
    <source>
        <dbReference type="RuleBase" id="RU365074"/>
    </source>
</evidence>
<dbReference type="GO" id="GO:0005730">
    <property type="term" value="C:nucleolus"/>
    <property type="evidence" value="ECO:0000318"/>
    <property type="project" value="GO_Central"/>
</dbReference>
<dbReference type="Gene3D" id="1.10.10.2150">
    <property type="entry name" value="Ribosomal RNA-processing protein 8, N-terminal domain"/>
    <property type="match status" value="1"/>
</dbReference>
<comment type="function">
    <text evidence="9">S-adenosyl-L-methionine-dependent methyltransferase that specifically methylates the N(1) position of adenine in helix 25.1 in 25S rRNA. Required both for ribosomal 40S and 60S subunits biogenesis. Required for efficient pre-rRNA cleavage at site A2.</text>
</comment>
<evidence type="ECO:0000256" key="10">
    <source>
        <dbReference type="SAM" id="MobiDB-lite"/>
    </source>
</evidence>
<dbReference type="GO" id="GO:0016433">
    <property type="term" value="F:rRNA (adenine) methyltransferase activity"/>
    <property type="evidence" value="ECO:0000318"/>
    <property type="project" value="GO_Central"/>
</dbReference>
<dbReference type="AlphaFoldDB" id="Q7S905"/>
<dbReference type="OMA" id="GNVDEMY"/>
<keyword evidence="7 9" id="KW-0539">Nucleus</keyword>
<organism evidence="11 12">
    <name type="scientific">Neurospora crassa (strain ATCC 24698 / 74-OR23-1A / CBS 708.71 / DSM 1257 / FGSC 987)</name>
    <dbReference type="NCBI Taxonomy" id="367110"/>
    <lineage>
        <taxon>Eukaryota</taxon>
        <taxon>Fungi</taxon>
        <taxon>Dikarya</taxon>
        <taxon>Ascomycota</taxon>
        <taxon>Pezizomycotina</taxon>
        <taxon>Sordariomycetes</taxon>
        <taxon>Sordariomycetidae</taxon>
        <taxon>Sordariales</taxon>
        <taxon>Sordariaceae</taxon>
        <taxon>Neurospora</taxon>
    </lineage>
</organism>
<dbReference type="EMBL" id="CM002239">
    <property type="protein sequence ID" value="EAA32828.1"/>
    <property type="molecule type" value="Genomic_DNA"/>
</dbReference>
<evidence type="ECO:0000256" key="2">
    <source>
        <dbReference type="ARBA" id="ARBA00006301"/>
    </source>
</evidence>
<dbReference type="InParanoid" id="Q7S905"/>
<dbReference type="PANTHER" id="PTHR12787:SF0">
    <property type="entry name" value="RIBOSOMAL RNA-PROCESSING PROTEIN 8"/>
    <property type="match status" value="1"/>
</dbReference>
<dbReference type="Gene3D" id="3.40.50.150">
    <property type="entry name" value="Vaccinia Virus protein VP39"/>
    <property type="match status" value="1"/>
</dbReference>
<feature type="compositionally biased region" description="Low complexity" evidence="10">
    <location>
        <begin position="407"/>
        <end position="418"/>
    </location>
</feature>
<feature type="region of interest" description="Disordered" evidence="10">
    <location>
        <begin position="388"/>
        <end position="438"/>
    </location>
</feature>
<feature type="compositionally biased region" description="Basic residues" evidence="10">
    <location>
        <begin position="44"/>
        <end position="53"/>
    </location>
</feature>
<dbReference type="GO" id="GO:0042273">
    <property type="term" value="P:ribosomal large subunit biogenesis"/>
    <property type="evidence" value="ECO:0000318"/>
    <property type="project" value="GO_Central"/>
</dbReference>
<gene>
    <name evidence="11" type="ORF">NCU05293</name>
</gene>
<evidence type="ECO:0000256" key="3">
    <source>
        <dbReference type="ARBA" id="ARBA00022552"/>
    </source>
</evidence>
<dbReference type="GeneID" id="3878212"/>
<keyword evidence="12" id="KW-1185">Reference proteome</keyword>
<dbReference type="HOGENOM" id="CLU_027694_3_1_1"/>
<keyword evidence="4 9" id="KW-0489">Methyltransferase</keyword>
<feature type="compositionally biased region" description="Basic and acidic residues" evidence="10">
    <location>
        <begin position="10"/>
        <end position="20"/>
    </location>
</feature>
<dbReference type="FunFam" id="1.10.10.2150:FF:000001">
    <property type="entry name" value="Ribosomal RNA-processing protein 8"/>
    <property type="match status" value="1"/>
</dbReference>
<evidence type="ECO:0000256" key="8">
    <source>
        <dbReference type="ARBA" id="ARBA00076672"/>
    </source>
</evidence>
<dbReference type="OrthoDB" id="10258825at2759"/>
<feature type="compositionally biased region" description="Low complexity" evidence="10">
    <location>
        <begin position="102"/>
        <end position="117"/>
    </location>
</feature>
<name>Q7S905_NEUCR</name>
<dbReference type="SMR" id="Q7S905"/>
<evidence type="ECO:0000256" key="7">
    <source>
        <dbReference type="ARBA" id="ARBA00023242"/>
    </source>
</evidence>
<keyword evidence="6 9" id="KW-0949">S-adenosyl-L-methionine</keyword>
<accession>Q7S905</accession>
<dbReference type="KEGG" id="ncr:NCU05293"/>
<feature type="compositionally biased region" description="Basic and acidic residues" evidence="10">
    <location>
        <begin position="419"/>
        <end position="428"/>
    </location>
</feature>
<dbReference type="STRING" id="367110.Q7S905"/>
<dbReference type="InterPro" id="IPR007823">
    <property type="entry name" value="RRP8"/>
</dbReference>
<sequence length="548" mass="59768">MFAVKGLKVSTDKLKVETEHGSVLATQPPRTVAAGEEGASAPKPKNKKRKRAGRSNNTDVNLDNVADLWEKVIEGGDAKAKKAKEDAKKEAHKAKKQKTEEGTTAEATTTTAAPQPATDKKNNNKKNKNKSKQESKPAAAAAEKKQDATTTTTTTTTTTESKPSAPAPAPAPAPAAPKLTPLQAAMREKLISARFRHLNETLYTRPSRDAFSLFSDSPEMFTEYHEGFRRQVDVWPENPVDGYISAIKTRGKLRNAPRSRPGGADGSTSSDGTKYPLPRDRNGLCTIADLGCGDAKLAQALVPLKRKLGIEVKSYDLQDGGKPELITRADIANLPLKDGSVDVVIFCLALMGTNWIDFVEEAYRVLRWKGELWVAEIKSRFVDPTRKKGGGPGNVVSHSVGNRRKAGAATAAGPGPALGKKDKAKMKEEEEAEEEQQLAVHVDGVELRQQETDVSAFVEALRKRGFLLQREYGQKAVDMDNKMFVKMHFVKAMPAIKGKCADLKKEALKTTQTDAKGRPIKTPKFIDADEEASFNENALLKPCVYKIR</sequence>
<comment type="similarity">
    <text evidence="2 9">Belongs to the methyltransferase superfamily. RRP8 family.</text>
</comment>
<feature type="compositionally biased region" description="Low complexity" evidence="10">
    <location>
        <begin position="148"/>
        <end position="164"/>
    </location>
</feature>
<feature type="compositionally biased region" description="Basic and acidic residues" evidence="10">
    <location>
        <begin position="78"/>
        <end position="89"/>
    </location>
</feature>
<dbReference type="PANTHER" id="PTHR12787">
    <property type="entry name" value="RIBOSOMAL RNA-PROCESSING PROTEIN 8"/>
    <property type="match status" value="1"/>
</dbReference>
<proteinExistence type="inferred from homology"/>
<feature type="region of interest" description="Disordered" evidence="10">
    <location>
        <begin position="249"/>
        <end position="277"/>
    </location>
</feature>
<feature type="compositionally biased region" description="Pro residues" evidence="10">
    <location>
        <begin position="165"/>
        <end position="175"/>
    </location>
</feature>
<evidence type="ECO:0000256" key="5">
    <source>
        <dbReference type="ARBA" id="ARBA00022679"/>
    </source>
</evidence>
<dbReference type="InterPro" id="IPR042036">
    <property type="entry name" value="RRP8_N"/>
</dbReference>
<dbReference type="Pfam" id="PF05148">
    <property type="entry name" value="Methyltransf_8"/>
    <property type="match status" value="1"/>
</dbReference>
<comment type="subcellular location">
    <subcellularLocation>
        <location evidence="1 9">Nucleus</location>
        <location evidence="1 9">Nucleolus</location>
    </subcellularLocation>
</comment>
<dbReference type="EC" id="2.1.1.-" evidence="9"/>
<evidence type="ECO:0000313" key="12">
    <source>
        <dbReference type="Proteomes" id="UP000001805"/>
    </source>
</evidence>
<dbReference type="VEuPathDB" id="FungiDB:NCU05293"/>
<dbReference type="Proteomes" id="UP000001805">
    <property type="component" value="Chromosome 4, Linkage Group IV"/>
</dbReference>
<dbReference type="PaxDb" id="5141-EFNCRP00000004964"/>
<dbReference type="GO" id="GO:0031167">
    <property type="term" value="P:rRNA methylation"/>
    <property type="evidence" value="ECO:0000318"/>
    <property type="project" value="GO_Central"/>
</dbReference>
<evidence type="ECO:0000256" key="4">
    <source>
        <dbReference type="ARBA" id="ARBA00022603"/>
    </source>
</evidence>
<feature type="region of interest" description="Disordered" evidence="10">
    <location>
        <begin position="78"/>
        <end position="177"/>
    </location>
</feature>
<dbReference type="SUPFAM" id="SSF53335">
    <property type="entry name" value="S-adenosyl-L-methionine-dependent methyltransferases"/>
    <property type="match status" value="1"/>
</dbReference>
<protein>
    <recommendedName>
        <fullName evidence="8 9">Ribosomal RNA-processing protein 8</fullName>
        <ecNumber evidence="9">2.1.1.-</ecNumber>
    </recommendedName>
</protein>
<feature type="region of interest" description="Disordered" evidence="10">
    <location>
        <begin position="1"/>
        <end position="65"/>
    </location>
</feature>
<evidence type="ECO:0000313" key="11">
    <source>
        <dbReference type="EMBL" id="EAA32828.1"/>
    </source>
</evidence>
<dbReference type="InterPro" id="IPR029063">
    <property type="entry name" value="SAM-dependent_MTases_sf"/>
</dbReference>
<dbReference type="RefSeq" id="XP_962064.1">
    <property type="nucleotide sequence ID" value="XM_956971.2"/>
</dbReference>
<reference evidence="11 12" key="1">
    <citation type="journal article" date="2003" name="Nature">
        <title>The genome sequence of the filamentous fungus Neurospora crassa.</title>
        <authorList>
            <person name="Galagan J.E."/>
            <person name="Calvo S.E."/>
            <person name="Borkovich K.A."/>
            <person name="Selker E.U."/>
            <person name="Read N.D."/>
            <person name="Jaffe D."/>
            <person name="FitzHugh W."/>
            <person name="Ma L.J."/>
            <person name="Smirnov S."/>
            <person name="Purcell S."/>
            <person name="Rehman B."/>
            <person name="Elkins T."/>
            <person name="Engels R."/>
            <person name="Wang S."/>
            <person name="Nielsen C.B."/>
            <person name="Butler J."/>
            <person name="Endrizzi M."/>
            <person name="Qui D."/>
            <person name="Ianakiev P."/>
            <person name="Bell-Pedersen D."/>
            <person name="Nelson M.A."/>
            <person name="Werner-Washburne M."/>
            <person name="Selitrennikoff C.P."/>
            <person name="Kinsey J.A."/>
            <person name="Braun E.L."/>
            <person name="Zelter A."/>
            <person name="Schulte U."/>
            <person name="Kothe G.O."/>
            <person name="Jedd G."/>
            <person name="Mewes W."/>
            <person name="Staben C."/>
            <person name="Marcotte E."/>
            <person name="Greenberg D."/>
            <person name="Roy A."/>
            <person name="Foley K."/>
            <person name="Naylor J."/>
            <person name="Stange-Thomann N."/>
            <person name="Barrett R."/>
            <person name="Gnerre S."/>
            <person name="Kamal M."/>
            <person name="Kamvysselis M."/>
            <person name="Mauceli E."/>
            <person name="Bielke C."/>
            <person name="Rudd S."/>
            <person name="Frishman D."/>
            <person name="Krystofova S."/>
            <person name="Rasmussen C."/>
            <person name="Metzenberg R.L."/>
            <person name="Perkins D.D."/>
            <person name="Kroken S."/>
            <person name="Cogoni C."/>
            <person name="Macino G."/>
            <person name="Catcheside D."/>
            <person name="Li W."/>
            <person name="Pratt R.J."/>
            <person name="Osmani S.A."/>
            <person name="DeSouza C.P."/>
            <person name="Glass L."/>
            <person name="Orbach M.J."/>
            <person name="Berglund J.A."/>
            <person name="Voelker R."/>
            <person name="Yarden O."/>
            <person name="Plamann M."/>
            <person name="Seiler S."/>
            <person name="Dunlap J."/>
            <person name="Radford A."/>
            <person name="Aramayo R."/>
            <person name="Natvig D.O."/>
            <person name="Alex L.A."/>
            <person name="Mannhaupt G."/>
            <person name="Ebbole D.J."/>
            <person name="Freitag M."/>
            <person name="Paulsen I."/>
            <person name="Sachs M.S."/>
            <person name="Lander E.S."/>
            <person name="Nusbaum C."/>
            <person name="Birren B."/>
        </authorList>
    </citation>
    <scope>NUCLEOTIDE SEQUENCE [LARGE SCALE GENOMIC DNA]</scope>
    <source>
        <strain evidence="12">ATCC 24698 / 74-OR23-1A / CBS 708.71 / DSM 1257 / FGSC 987</strain>
    </source>
</reference>
<dbReference type="CDD" id="cd02440">
    <property type="entry name" value="AdoMet_MTases"/>
    <property type="match status" value="1"/>
</dbReference>
<keyword evidence="5 9" id="KW-0808">Transferase</keyword>
<evidence type="ECO:0000256" key="6">
    <source>
        <dbReference type="ARBA" id="ARBA00022691"/>
    </source>
</evidence>
<evidence type="ECO:0000256" key="1">
    <source>
        <dbReference type="ARBA" id="ARBA00004604"/>
    </source>
</evidence>